<protein>
    <recommendedName>
        <fullName evidence="3">MarR family transcriptional regulator</fullName>
    </recommendedName>
</protein>
<organism evidence="1 2">
    <name type="scientific">Marinobacterium sediminicola</name>
    <dbReference type="NCBI Taxonomy" id="518898"/>
    <lineage>
        <taxon>Bacteria</taxon>
        <taxon>Pseudomonadati</taxon>
        <taxon>Pseudomonadota</taxon>
        <taxon>Gammaproteobacteria</taxon>
        <taxon>Oceanospirillales</taxon>
        <taxon>Oceanospirillaceae</taxon>
        <taxon>Marinobacterium</taxon>
    </lineage>
</organism>
<gene>
    <name evidence="1" type="ORF">SAMN04487964_11464</name>
</gene>
<reference evidence="1 2" key="1">
    <citation type="submission" date="2017-05" db="EMBL/GenBank/DDBJ databases">
        <authorList>
            <person name="Varghese N."/>
            <person name="Submissions S."/>
        </authorList>
    </citation>
    <scope>NUCLEOTIDE SEQUENCE [LARGE SCALE GENOMIC DNA]</scope>
    <source>
        <strain evidence="1 2">CGMCC 1.7287</strain>
    </source>
</reference>
<comment type="caution">
    <text evidence="1">The sequence shown here is derived from an EMBL/GenBank/DDBJ whole genome shotgun (WGS) entry which is preliminary data.</text>
</comment>
<name>A0ABY1S2T3_9GAMM</name>
<proteinExistence type="predicted"/>
<evidence type="ECO:0000313" key="2">
    <source>
        <dbReference type="Proteomes" id="UP001159257"/>
    </source>
</evidence>
<evidence type="ECO:0008006" key="3">
    <source>
        <dbReference type="Google" id="ProtNLM"/>
    </source>
</evidence>
<dbReference type="EMBL" id="FXWV01000014">
    <property type="protein sequence ID" value="SMR77573.1"/>
    <property type="molecule type" value="Genomic_DNA"/>
</dbReference>
<keyword evidence="2" id="KW-1185">Reference proteome</keyword>
<sequence>MKSQDIVLLLKLISLHKHEKAHAGENGKRSAWPNDWQDWGVEIETLSRAAGVPEATVLQEQLYSVRNLEQETGISKSQVSASLKRCLDVGLAKRDRKTDLPRTNTKALFQFLVHGVRYVFPAKAGELTRGIGTSFAAPVLEGKLISGGDLVPVWPDARGNQKGLSVTPLHPSVPYAVRRDPELYALLALVDAIRLGNPREANLAADLLKAQMDVKA</sequence>
<dbReference type="RefSeq" id="WP_239040424.1">
    <property type="nucleotide sequence ID" value="NZ_BAAAEY010000013.1"/>
</dbReference>
<evidence type="ECO:0000313" key="1">
    <source>
        <dbReference type="EMBL" id="SMR77573.1"/>
    </source>
</evidence>
<accession>A0ABY1S2T3</accession>
<dbReference type="Proteomes" id="UP001159257">
    <property type="component" value="Unassembled WGS sequence"/>
</dbReference>